<evidence type="ECO:0000256" key="5">
    <source>
        <dbReference type="ARBA" id="ARBA00023002"/>
    </source>
</evidence>
<evidence type="ECO:0000259" key="6">
    <source>
        <dbReference type="Pfam" id="PF00107"/>
    </source>
</evidence>
<dbReference type="SUPFAM" id="SSF51735">
    <property type="entry name" value="NAD(P)-binding Rossmann-fold domains"/>
    <property type="match status" value="1"/>
</dbReference>
<name>A0ABS9KUR3_9BACT</name>
<proteinExistence type="inferred from homology"/>
<dbReference type="SUPFAM" id="SSF50129">
    <property type="entry name" value="GroES-like"/>
    <property type="match status" value="1"/>
</dbReference>
<dbReference type="Proteomes" id="UP001165367">
    <property type="component" value="Unassembled WGS sequence"/>
</dbReference>
<accession>A0ABS9KUR3</accession>
<keyword evidence="4" id="KW-0862">Zinc</keyword>
<reference evidence="7" key="1">
    <citation type="submission" date="2022-01" db="EMBL/GenBank/DDBJ databases">
        <authorList>
            <person name="Jo J.-H."/>
            <person name="Im W.-T."/>
        </authorList>
    </citation>
    <scope>NUCLEOTIDE SEQUENCE</scope>
    <source>
        <strain evidence="7">NA20</strain>
    </source>
</reference>
<organism evidence="7 8">
    <name type="scientific">Terrimonas ginsenosidimutans</name>
    <dbReference type="NCBI Taxonomy" id="2908004"/>
    <lineage>
        <taxon>Bacteria</taxon>
        <taxon>Pseudomonadati</taxon>
        <taxon>Bacteroidota</taxon>
        <taxon>Chitinophagia</taxon>
        <taxon>Chitinophagales</taxon>
        <taxon>Chitinophagaceae</taxon>
        <taxon>Terrimonas</taxon>
    </lineage>
</organism>
<feature type="domain" description="Alcohol dehydrogenase-like C-terminal" evidence="6">
    <location>
        <begin position="156"/>
        <end position="265"/>
    </location>
</feature>
<keyword evidence="8" id="KW-1185">Reference proteome</keyword>
<gene>
    <name evidence="7" type="ORF">LZZ85_17360</name>
</gene>
<dbReference type="Pfam" id="PF00107">
    <property type="entry name" value="ADH_zinc_N"/>
    <property type="match status" value="1"/>
</dbReference>
<dbReference type="EMBL" id="JAKLTR010000011">
    <property type="protein sequence ID" value="MCG2616068.1"/>
    <property type="molecule type" value="Genomic_DNA"/>
</dbReference>
<evidence type="ECO:0000313" key="8">
    <source>
        <dbReference type="Proteomes" id="UP001165367"/>
    </source>
</evidence>
<evidence type="ECO:0000256" key="2">
    <source>
        <dbReference type="ARBA" id="ARBA00008072"/>
    </source>
</evidence>
<dbReference type="Gene3D" id="3.40.50.720">
    <property type="entry name" value="NAD(P)-binding Rossmann-like Domain"/>
    <property type="match status" value="1"/>
</dbReference>
<dbReference type="PANTHER" id="PTHR43350">
    <property type="entry name" value="NAD-DEPENDENT ALCOHOL DEHYDROGENASE"/>
    <property type="match status" value="1"/>
</dbReference>
<comment type="caution">
    <text evidence="7">The sequence shown here is derived from an EMBL/GenBank/DDBJ whole genome shotgun (WGS) entry which is preliminary data.</text>
</comment>
<dbReference type="InterPro" id="IPR013149">
    <property type="entry name" value="ADH-like_C"/>
</dbReference>
<keyword evidence="5" id="KW-0560">Oxidoreductase</keyword>
<protein>
    <submittedName>
        <fullName evidence="7">Zinc-binding dehydrogenase</fullName>
    </submittedName>
</protein>
<dbReference type="RefSeq" id="WP_237874606.1">
    <property type="nucleotide sequence ID" value="NZ_JAKLTR010000011.1"/>
</dbReference>
<comment type="similarity">
    <text evidence="2">Belongs to the zinc-containing alcohol dehydrogenase family.</text>
</comment>
<evidence type="ECO:0000256" key="3">
    <source>
        <dbReference type="ARBA" id="ARBA00022723"/>
    </source>
</evidence>
<dbReference type="Gene3D" id="3.90.180.10">
    <property type="entry name" value="Medium-chain alcohol dehydrogenases, catalytic domain"/>
    <property type="match status" value="1"/>
</dbReference>
<evidence type="ECO:0000313" key="7">
    <source>
        <dbReference type="EMBL" id="MCG2616068.1"/>
    </source>
</evidence>
<dbReference type="PANTHER" id="PTHR43350:SF19">
    <property type="entry name" value="D-GULOSIDE 3-DEHYDROGENASE"/>
    <property type="match status" value="1"/>
</dbReference>
<dbReference type="InterPro" id="IPR036291">
    <property type="entry name" value="NAD(P)-bd_dom_sf"/>
</dbReference>
<keyword evidence="3" id="KW-0479">Metal-binding</keyword>
<evidence type="ECO:0000256" key="1">
    <source>
        <dbReference type="ARBA" id="ARBA00001947"/>
    </source>
</evidence>
<evidence type="ECO:0000256" key="4">
    <source>
        <dbReference type="ARBA" id="ARBA00022833"/>
    </source>
</evidence>
<sequence>MIKADVYTLKAPFELIMEEQIIDPSQLGPTELIAKTVYSVVSPGTEVAAYSGASPLRPMKVYPRVVGYCNIARVEFTGTGVSSVSSGDYILTFQSHRTYFKINESECILKFDQGSPLKKLTATYLYHLGYAALLSGEAKPGYTVGIIGAGTLGYTSYELSAACGFNTVIFSAQKELVSTFKNNGIKGCLKDNEAVSSSLKNLNTDGFDIVINTSNSWHDWLLALQIVRKSGSVINLGFPGRDQPIPDFNPLDSRYLYDKQITIKSTGHMPDLDISASDLRFTVKRNMQYLAGLITENRLDPSFIISSVSPFSELDAEYKKMLKRDGIFFTSLLEWE</sequence>
<comment type="cofactor">
    <cofactor evidence="1">
        <name>Zn(2+)</name>
        <dbReference type="ChEBI" id="CHEBI:29105"/>
    </cofactor>
</comment>
<dbReference type="InterPro" id="IPR011032">
    <property type="entry name" value="GroES-like_sf"/>
</dbReference>